<dbReference type="Proteomes" id="UP001144280">
    <property type="component" value="Unassembled WGS sequence"/>
</dbReference>
<evidence type="ECO:0000313" key="2">
    <source>
        <dbReference type="Proteomes" id="UP001144280"/>
    </source>
</evidence>
<reference evidence="1" key="1">
    <citation type="submission" date="2022-12" db="EMBL/GenBank/DDBJ databases">
        <title>New Phytohabitans aurantiacus sp. RD004123 nov., an actinomycete isolated from soil.</title>
        <authorList>
            <person name="Triningsih D.W."/>
            <person name="Harunari E."/>
            <person name="Igarashi Y."/>
        </authorList>
    </citation>
    <scope>NUCLEOTIDE SEQUENCE</scope>
    <source>
        <strain evidence="1">RD004123</strain>
    </source>
</reference>
<keyword evidence="2" id="KW-1185">Reference proteome</keyword>
<proteinExistence type="predicted"/>
<gene>
    <name evidence="1" type="ORF">Pa4123_25400</name>
</gene>
<comment type="caution">
    <text evidence="1">The sequence shown here is derived from an EMBL/GenBank/DDBJ whole genome shotgun (WGS) entry which is preliminary data.</text>
</comment>
<organism evidence="1 2">
    <name type="scientific">Phytohabitans aurantiacus</name>
    <dbReference type="NCBI Taxonomy" id="3016789"/>
    <lineage>
        <taxon>Bacteria</taxon>
        <taxon>Bacillati</taxon>
        <taxon>Actinomycetota</taxon>
        <taxon>Actinomycetes</taxon>
        <taxon>Micromonosporales</taxon>
        <taxon>Micromonosporaceae</taxon>
    </lineage>
</organism>
<name>A0ABQ5QSK0_9ACTN</name>
<protein>
    <submittedName>
        <fullName evidence="1">Uncharacterized protein</fullName>
    </submittedName>
</protein>
<sequence length="121" mass="13493">MDDAPVEQRPADILRFGLVEQAQRHVERGERVGGLARAHVKQTPLPRYQTANAFRQVWCRVCLVEYGESVRETPALGSVEREADEDLRTQARLGMPAQRTAQQPLCHPVPAVLGLPYGLPV</sequence>
<dbReference type="EMBL" id="BSDI01000009">
    <property type="protein sequence ID" value="GLH97265.1"/>
    <property type="molecule type" value="Genomic_DNA"/>
</dbReference>
<accession>A0ABQ5QSK0</accession>
<evidence type="ECO:0000313" key="1">
    <source>
        <dbReference type="EMBL" id="GLH97265.1"/>
    </source>
</evidence>